<protein>
    <submittedName>
        <fullName evidence="2">Uncharacterized protein</fullName>
    </submittedName>
</protein>
<dbReference type="EMBL" id="CP000480">
    <property type="protein sequence ID" value="ABK75819.1"/>
    <property type="molecule type" value="Genomic_DNA"/>
</dbReference>
<evidence type="ECO:0000256" key="1">
    <source>
        <dbReference type="SAM" id="Phobius"/>
    </source>
</evidence>
<evidence type="ECO:0000313" key="2">
    <source>
        <dbReference type="EMBL" id="ABK75819.1"/>
    </source>
</evidence>
<name>A0QWX2_MYCS2</name>
<proteinExistence type="predicted"/>
<sequence>MLAGRAVGATTVVGVGASVVIDVVSSCGLGKFGGRRFFSSYSAAKVD</sequence>
<feature type="transmembrane region" description="Helical" evidence="1">
    <location>
        <begin position="6"/>
        <end position="29"/>
    </location>
</feature>
<accession>A0QWX2</accession>
<keyword evidence="1" id="KW-0472">Membrane</keyword>
<dbReference type="Proteomes" id="UP000000757">
    <property type="component" value="Chromosome"/>
</dbReference>
<gene>
    <name evidence="2" type="ordered locus">MSMEG_3096</name>
</gene>
<keyword evidence="3" id="KW-1185">Reference proteome</keyword>
<reference evidence="2 3" key="1">
    <citation type="submission" date="2006-10" db="EMBL/GenBank/DDBJ databases">
        <authorList>
            <person name="Fleischmann R.D."/>
            <person name="Dodson R.J."/>
            <person name="Haft D.H."/>
            <person name="Merkel J.S."/>
            <person name="Nelson W.C."/>
            <person name="Fraser C.M."/>
        </authorList>
    </citation>
    <scope>NUCLEOTIDE SEQUENCE [LARGE SCALE GENOMIC DNA]</scope>
    <source>
        <strain evidence="3">ATCC 700084 / mc(2)155</strain>
    </source>
</reference>
<organism evidence="2 3">
    <name type="scientific">Mycolicibacterium smegmatis (strain ATCC 700084 / mc(2)155)</name>
    <name type="common">Mycobacterium smegmatis</name>
    <dbReference type="NCBI Taxonomy" id="246196"/>
    <lineage>
        <taxon>Bacteria</taxon>
        <taxon>Bacillati</taxon>
        <taxon>Actinomycetota</taxon>
        <taxon>Actinomycetes</taxon>
        <taxon>Mycobacteriales</taxon>
        <taxon>Mycobacteriaceae</taxon>
        <taxon>Mycolicibacterium</taxon>
    </lineage>
</organism>
<dbReference type="AlphaFoldDB" id="A0QWX2"/>
<dbReference type="KEGG" id="msm:MSMEG_3096"/>
<evidence type="ECO:0000313" key="3">
    <source>
        <dbReference type="Proteomes" id="UP000000757"/>
    </source>
</evidence>
<keyword evidence="1" id="KW-1133">Transmembrane helix</keyword>
<keyword evidence="1" id="KW-0812">Transmembrane</keyword>